<evidence type="ECO:0000313" key="2">
    <source>
        <dbReference type="EMBL" id="CZR57339.1"/>
    </source>
</evidence>
<evidence type="ECO:0000313" key="3">
    <source>
        <dbReference type="Proteomes" id="UP000184330"/>
    </source>
</evidence>
<dbReference type="OrthoDB" id="3565130at2759"/>
<feature type="compositionally biased region" description="Low complexity" evidence="1">
    <location>
        <begin position="34"/>
        <end position="52"/>
    </location>
</feature>
<proteinExistence type="predicted"/>
<reference evidence="2 3" key="1">
    <citation type="submission" date="2016-03" db="EMBL/GenBank/DDBJ databases">
        <authorList>
            <person name="Ploux O."/>
        </authorList>
    </citation>
    <scope>NUCLEOTIDE SEQUENCE [LARGE SCALE GENOMIC DNA]</scope>
    <source>
        <strain evidence="2 3">UAMH 11012</strain>
    </source>
</reference>
<name>A0A1L7WX58_9HELO</name>
<accession>A0A1L7WX58</accession>
<dbReference type="EMBL" id="FJOG01000009">
    <property type="protein sequence ID" value="CZR57339.1"/>
    <property type="molecule type" value="Genomic_DNA"/>
</dbReference>
<sequence length="345" mass="38792">MSDHKENKGGAAESDAVSDNVWTVVTHKRKGSGAAHALSQSSNSSQGMSFSAKGTNNGGMKEAGGITEIRFVRGKGQNADVKISSSHVVRSQVQRTTFGPSDSSPTPTAKISFPFDPISYNLVDEITKNMSNKDRKLFMSEKWFELVINQESIEARLTKFPNPNIFDQLAKLGKFFDDEVQHVVIHLIAPDKTSTINNIDKYTHTPQSKLKSREYDESSVARAYPFLAKLVDKIRDFTVLKNLDIVVELDTPLDPGKLTPKAFDCVLPFYELDTFTNWKLKWSAPGVFPPRMVGDNLIEMLTRRSEKYRKKDDDAYDNMVVVHQSEEKDLDAGELKKWGNILVRR</sequence>
<gene>
    <name evidence="2" type="ORF">PAC_07228</name>
</gene>
<dbReference type="AlphaFoldDB" id="A0A1L7WX58"/>
<keyword evidence="3" id="KW-1185">Reference proteome</keyword>
<evidence type="ECO:0000256" key="1">
    <source>
        <dbReference type="SAM" id="MobiDB-lite"/>
    </source>
</evidence>
<organism evidence="2 3">
    <name type="scientific">Phialocephala subalpina</name>
    <dbReference type="NCBI Taxonomy" id="576137"/>
    <lineage>
        <taxon>Eukaryota</taxon>
        <taxon>Fungi</taxon>
        <taxon>Dikarya</taxon>
        <taxon>Ascomycota</taxon>
        <taxon>Pezizomycotina</taxon>
        <taxon>Leotiomycetes</taxon>
        <taxon>Helotiales</taxon>
        <taxon>Mollisiaceae</taxon>
        <taxon>Phialocephala</taxon>
        <taxon>Phialocephala fortinii species complex</taxon>
    </lineage>
</organism>
<dbReference type="Proteomes" id="UP000184330">
    <property type="component" value="Unassembled WGS sequence"/>
</dbReference>
<protein>
    <submittedName>
        <fullName evidence="2">Uncharacterized protein</fullName>
    </submittedName>
</protein>
<feature type="region of interest" description="Disordered" evidence="1">
    <location>
        <begin position="31"/>
        <end position="61"/>
    </location>
</feature>